<comment type="similarity">
    <text evidence="1">Belongs to the glycosyl hydrolase 43 family.</text>
</comment>
<proteinExistence type="inferred from homology"/>
<dbReference type="EC" id="3.2.1.55" evidence="5"/>
<dbReference type="InterPro" id="IPR023296">
    <property type="entry name" value="Glyco_hydro_beta-prop_sf"/>
</dbReference>
<dbReference type="InterPro" id="IPR016828">
    <property type="entry name" value="Alpha-L-arabinofuranosidase"/>
</dbReference>
<evidence type="ECO:0000256" key="3">
    <source>
        <dbReference type="ARBA" id="ARBA00022801"/>
    </source>
</evidence>
<dbReference type="PANTHER" id="PTHR43817">
    <property type="entry name" value="GLYCOSYL HYDROLASE"/>
    <property type="match status" value="1"/>
</dbReference>
<evidence type="ECO:0000256" key="4">
    <source>
        <dbReference type="ARBA" id="ARBA00023295"/>
    </source>
</evidence>
<dbReference type="InterPro" id="IPR006710">
    <property type="entry name" value="Glyco_hydro_43"/>
</dbReference>
<gene>
    <name evidence="5" type="ORF">EZS27_000306</name>
</gene>
<evidence type="ECO:0000313" key="5">
    <source>
        <dbReference type="EMBL" id="KAA6352356.1"/>
    </source>
</evidence>
<keyword evidence="4 5" id="KW-0326">Glycosidase</keyword>
<dbReference type="EMBL" id="SNRY01000003">
    <property type="protein sequence ID" value="KAA6352356.1"/>
    <property type="molecule type" value="Genomic_DNA"/>
</dbReference>
<protein>
    <submittedName>
        <fullName evidence="5">Extracellular exo-alpha-(1-&gt;5)-L-arabinofuranosidase</fullName>
        <ecNumber evidence="5">3.2.1.55</ecNumber>
    </submittedName>
</protein>
<dbReference type="GO" id="GO:0005975">
    <property type="term" value="P:carbohydrate metabolic process"/>
    <property type="evidence" value="ECO:0007669"/>
    <property type="project" value="InterPro"/>
</dbReference>
<dbReference type="SUPFAM" id="SSF75005">
    <property type="entry name" value="Arabinanase/levansucrase/invertase"/>
    <property type="match status" value="1"/>
</dbReference>
<reference evidence="5" key="1">
    <citation type="submission" date="2019-03" db="EMBL/GenBank/DDBJ databases">
        <title>Single cell metagenomics reveals metabolic interactions within the superorganism composed of flagellate Streblomastix strix and complex community of Bacteroidetes bacteria on its surface.</title>
        <authorList>
            <person name="Treitli S.C."/>
            <person name="Kolisko M."/>
            <person name="Husnik F."/>
            <person name="Keeling P."/>
            <person name="Hampl V."/>
        </authorList>
    </citation>
    <scope>NUCLEOTIDE SEQUENCE</scope>
    <source>
        <strain evidence="5">STM</strain>
    </source>
</reference>
<dbReference type="Gene3D" id="2.115.10.20">
    <property type="entry name" value="Glycosyl hydrolase domain, family 43"/>
    <property type="match status" value="1"/>
</dbReference>
<organism evidence="5">
    <name type="scientific">termite gut metagenome</name>
    <dbReference type="NCBI Taxonomy" id="433724"/>
    <lineage>
        <taxon>unclassified sequences</taxon>
        <taxon>metagenomes</taxon>
        <taxon>organismal metagenomes</taxon>
    </lineage>
</organism>
<dbReference type="PANTHER" id="PTHR43817:SF1">
    <property type="entry name" value="HYDROLASE, FAMILY 43, PUTATIVE (AFU_ORTHOLOGUE AFUA_3G01660)-RELATED"/>
    <property type="match status" value="1"/>
</dbReference>
<accession>A0A5J4T1J4</accession>
<evidence type="ECO:0000256" key="2">
    <source>
        <dbReference type="ARBA" id="ARBA00022729"/>
    </source>
</evidence>
<evidence type="ECO:0000256" key="1">
    <source>
        <dbReference type="ARBA" id="ARBA00009865"/>
    </source>
</evidence>
<sequence length="364" mass="41686">MNSFSTVFKLLFVPVLLLTSCSNHKSGADNHDEDTYTNPLIPAGSEPWAIFHKGKYYYTQGCEDKIVLWQTTDITDLKNAESREVWIPKEKANASHLWSPEIHFIKDRWYVYFAADDGNTDNHQIYVIENSSVNPFDGQFVMKGRIQTDKNNNWAIHASVFEHKDELYMIWSGWQKRRIEAETQCIYIAKMENPWTLKSERILLSKPEFEWERQWINPDGSRTAYPIYVNESPQAFHSKNKDKVLIYYSASGTWTPYYAIGLLTASASSNLLDPASWTKSQNPVFMQSPENDVFAPGSISFIPSPDSSETYLLYYARQVTNNPPMGIDSRSPRMQKIGWDENGVPVLGVPVGKLEKLKKPSGTN</sequence>
<dbReference type="Pfam" id="PF04616">
    <property type="entry name" value="Glyco_hydro_43"/>
    <property type="match status" value="1"/>
</dbReference>
<dbReference type="GO" id="GO:0046556">
    <property type="term" value="F:alpha-L-arabinofuranosidase activity"/>
    <property type="evidence" value="ECO:0007669"/>
    <property type="project" value="UniProtKB-EC"/>
</dbReference>
<keyword evidence="2" id="KW-0732">Signal</keyword>
<dbReference type="AlphaFoldDB" id="A0A5J4T1J4"/>
<comment type="caution">
    <text evidence="5">The sequence shown here is derived from an EMBL/GenBank/DDBJ whole genome shotgun (WGS) entry which is preliminary data.</text>
</comment>
<name>A0A5J4T1J4_9ZZZZ</name>
<dbReference type="CDD" id="cd18820">
    <property type="entry name" value="GH43_LbAraf43-like"/>
    <property type="match status" value="1"/>
</dbReference>
<dbReference type="PIRSF" id="PIRSF025414">
    <property type="entry name" value="Alpha-L-arabinofuranosidase"/>
    <property type="match status" value="1"/>
</dbReference>
<keyword evidence="3 5" id="KW-0378">Hydrolase</keyword>